<comment type="caution">
    <text evidence="8">The sequence shown here is derived from an EMBL/GenBank/DDBJ whole genome shotgun (WGS) entry which is preliminary data.</text>
</comment>
<comment type="catalytic activity">
    <reaction evidence="6">
        <text>(R)-lactate + A = pyruvate + AH2</text>
        <dbReference type="Rhea" id="RHEA:15089"/>
        <dbReference type="ChEBI" id="CHEBI:13193"/>
        <dbReference type="ChEBI" id="CHEBI:15361"/>
        <dbReference type="ChEBI" id="CHEBI:16004"/>
        <dbReference type="ChEBI" id="CHEBI:17499"/>
    </reaction>
</comment>
<proteinExistence type="predicted"/>
<keyword evidence="8" id="KW-0560">Oxidoreductase</keyword>
<feature type="domain" description="4Fe-4S ferredoxin-type" evidence="7">
    <location>
        <begin position="66"/>
        <end position="89"/>
    </location>
</feature>
<sequence>MQTHLAPQYQDSAAGREAEAILRKCVHCGFCTATCPTYQLLGDELDGPRGRIYLIKQVLEGQTPTRKTQLHLDRCLTCRNCESTCPSGVQYGHLVDIGRQIVDEQVPRPTGEKAVRWLLKEGLSSPLFGPAMKLGQSVRGLLPPTLRAKVPLPQDAGRWPSRSHARKVLMLAGCVQPAMSPNINSATARVLDAAGIEAVLAPKAGCCGAVKFHLNDQAGGLAQMRANIDAWWPLVASGEVEALVMNASGCGVTVKDYGHQLRDDPDYADKAARISALTRDLSELLPDLVPLLQDRLRAAPKGVVAYHPPCTLQHGQQLRGGVEKHLGALGFQVQLTRTESNLCCGSAGTYSVLNPDISYELRDRKVGHLEALQPEVIVSANIGCITHLQSGTATPVRHWVEVLDEALQA</sequence>
<dbReference type="RefSeq" id="WP_273953137.1">
    <property type="nucleotide sequence ID" value="NZ_JAQSIP010000009.1"/>
</dbReference>
<keyword evidence="6" id="KW-0249">Electron transport</keyword>
<dbReference type="GO" id="GO:0019154">
    <property type="term" value="F:glycolate dehydrogenase activity"/>
    <property type="evidence" value="ECO:0007669"/>
    <property type="project" value="UniProtKB-EC"/>
</dbReference>
<gene>
    <name evidence="8" type="primary">glcF</name>
    <name evidence="8" type="ORF">PSQ40_17295</name>
</gene>
<keyword evidence="6" id="KW-0813">Transport</keyword>
<dbReference type="EMBL" id="JAQSIP010000009">
    <property type="protein sequence ID" value="MDD0840343.1"/>
    <property type="molecule type" value="Genomic_DNA"/>
</dbReference>
<keyword evidence="2 6" id="KW-0479">Metal-binding</keyword>
<evidence type="ECO:0000256" key="2">
    <source>
        <dbReference type="ARBA" id="ARBA00022723"/>
    </source>
</evidence>
<dbReference type="Gene3D" id="1.10.1060.10">
    <property type="entry name" value="Alpha-helical ferredoxin"/>
    <property type="match status" value="1"/>
</dbReference>
<reference evidence="8 9" key="1">
    <citation type="submission" date="2023-02" db="EMBL/GenBank/DDBJ databases">
        <title>Bacterial whole genomic sequence of Curvibacter sp. HBC61.</title>
        <authorList>
            <person name="Le V."/>
            <person name="Ko S.-R."/>
            <person name="Ahn C.-Y."/>
            <person name="Oh H.-M."/>
        </authorList>
    </citation>
    <scope>NUCLEOTIDE SEQUENCE [LARGE SCALE GENOMIC DNA]</scope>
    <source>
        <strain evidence="8 9">HBC61</strain>
    </source>
</reference>
<comment type="cofactor">
    <cofactor evidence="6">
        <name>[4Fe-4S] cluster</name>
        <dbReference type="ChEBI" id="CHEBI:49883"/>
    </cofactor>
    <text evidence="6">Binds 2 [4Fe-4S] clusters.</text>
</comment>
<comment type="function">
    <text evidence="6">Component of a complex that catalyzes the oxidation of glycolate to glyoxylate.</text>
</comment>
<keyword evidence="1 6" id="KW-0004">4Fe-4S</keyword>
<dbReference type="PANTHER" id="PTHR32479:SF17">
    <property type="entry name" value="GLYCOLATE OXIDASE IRON-SULFUR SUBUNIT"/>
    <property type="match status" value="1"/>
</dbReference>
<evidence type="ECO:0000256" key="4">
    <source>
        <dbReference type="ARBA" id="ARBA00023004"/>
    </source>
</evidence>
<dbReference type="InterPro" id="IPR017896">
    <property type="entry name" value="4Fe4S_Fe-S-bd"/>
</dbReference>
<dbReference type="Proteomes" id="UP001528673">
    <property type="component" value="Unassembled WGS sequence"/>
</dbReference>
<dbReference type="SUPFAM" id="SSF54862">
    <property type="entry name" value="4Fe-4S ferredoxins"/>
    <property type="match status" value="1"/>
</dbReference>
<dbReference type="PIRSF" id="PIRSF000139">
    <property type="entry name" value="Glc_ox_4Fe-4S"/>
    <property type="match status" value="1"/>
</dbReference>
<evidence type="ECO:0000256" key="3">
    <source>
        <dbReference type="ARBA" id="ARBA00022737"/>
    </source>
</evidence>
<dbReference type="EC" id="1.1.99.14" evidence="6"/>
<evidence type="ECO:0000256" key="5">
    <source>
        <dbReference type="ARBA" id="ARBA00023014"/>
    </source>
</evidence>
<evidence type="ECO:0000256" key="1">
    <source>
        <dbReference type="ARBA" id="ARBA00022485"/>
    </source>
</evidence>
<dbReference type="PROSITE" id="PS51379">
    <property type="entry name" value="4FE4S_FER_2"/>
    <property type="match status" value="2"/>
</dbReference>
<protein>
    <recommendedName>
        <fullName evidence="6">Glycolate oxidase iron-sulfur subunit</fullName>
        <ecNumber evidence="6">1.1.99.14</ecNumber>
    </recommendedName>
</protein>
<dbReference type="InterPro" id="IPR012257">
    <property type="entry name" value="Glc_ox_4Fe-4S"/>
</dbReference>
<dbReference type="Pfam" id="PF02754">
    <property type="entry name" value="CCG"/>
    <property type="match status" value="2"/>
</dbReference>
<feature type="domain" description="4Fe-4S ferredoxin-type" evidence="7">
    <location>
        <begin position="16"/>
        <end position="47"/>
    </location>
</feature>
<keyword evidence="4 6" id="KW-0408">Iron</keyword>
<dbReference type="InterPro" id="IPR004017">
    <property type="entry name" value="Cys_rich_dom"/>
</dbReference>
<organism evidence="8 9">
    <name type="scientific">Curvibacter cyanobacteriorum</name>
    <dbReference type="NCBI Taxonomy" id="3026422"/>
    <lineage>
        <taxon>Bacteria</taxon>
        <taxon>Pseudomonadati</taxon>
        <taxon>Pseudomonadota</taxon>
        <taxon>Betaproteobacteria</taxon>
        <taxon>Burkholderiales</taxon>
        <taxon>Comamonadaceae</taxon>
        <taxon>Curvibacter</taxon>
    </lineage>
</organism>
<evidence type="ECO:0000256" key="6">
    <source>
        <dbReference type="PIRNR" id="PIRNR000139"/>
    </source>
</evidence>
<dbReference type="Pfam" id="PF13183">
    <property type="entry name" value="Fer4_8"/>
    <property type="match status" value="1"/>
</dbReference>
<dbReference type="PANTHER" id="PTHR32479">
    <property type="entry name" value="GLYCOLATE OXIDASE IRON-SULFUR SUBUNIT"/>
    <property type="match status" value="1"/>
</dbReference>
<name>A0ABT5N2T9_9BURK</name>
<accession>A0ABT5N2T9</accession>
<keyword evidence="5 6" id="KW-0411">Iron-sulfur</keyword>
<evidence type="ECO:0000313" key="9">
    <source>
        <dbReference type="Proteomes" id="UP001528673"/>
    </source>
</evidence>
<dbReference type="PROSITE" id="PS00198">
    <property type="entry name" value="4FE4S_FER_1"/>
    <property type="match status" value="1"/>
</dbReference>
<evidence type="ECO:0000313" key="8">
    <source>
        <dbReference type="EMBL" id="MDD0840343.1"/>
    </source>
</evidence>
<dbReference type="InterPro" id="IPR009051">
    <property type="entry name" value="Helical_ferredxn"/>
</dbReference>
<comment type="catalytic activity">
    <reaction evidence="6">
        <text>glycolate + A = glyoxylate + AH2</text>
        <dbReference type="Rhea" id="RHEA:21264"/>
        <dbReference type="ChEBI" id="CHEBI:13193"/>
        <dbReference type="ChEBI" id="CHEBI:17499"/>
        <dbReference type="ChEBI" id="CHEBI:29805"/>
        <dbReference type="ChEBI" id="CHEBI:36655"/>
        <dbReference type="EC" id="1.1.99.14"/>
    </reaction>
</comment>
<dbReference type="NCBIfam" id="NF008434">
    <property type="entry name" value="PRK11274.1"/>
    <property type="match status" value="1"/>
</dbReference>
<keyword evidence="9" id="KW-1185">Reference proteome</keyword>
<keyword evidence="3" id="KW-0677">Repeat</keyword>
<dbReference type="InterPro" id="IPR017900">
    <property type="entry name" value="4Fe4S_Fe_S_CS"/>
</dbReference>
<evidence type="ECO:0000259" key="7">
    <source>
        <dbReference type="PROSITE" id="PS51379"/>
    </source>
</evidence>